<dbReference type="FunFam" id="3.30.420.10:FF:000080">
    <property type="entry name" value="Small RNA degrading nuclease 3"/>
    <property type="match status" value="1"/>
</dbReference>
<keyword evidence="3" id="KW-0540">Nuclease</keyword>
<protein>
    <submittedName>
        <fullName evidence="11">Exonuclease</fullName>
    </submittedName>
</protein>
<dbReference type="CDD" id="cd06145">
    <property type="entry name" value="REX1_like"/>
    <property type="match status" value="1"/>
</dbReference>
<reference evidence="11" key="1">
    <citation type="submission" date="2018-02" db="EMBL/GenBank/DDBJ databases">
        <title>Rhizophora mucronata_Transcriptome.</title>
        <authorList>
            <person name="Meera S.P."/>
            <person name="Sreeshan A."/>
            <person name="Augustine A."/>
        </authorList>
    </citation>
    <scope>NUCLEOTIDE SEQUENCE</scope>
    <source>
        <tissue evidence="11">Leaf</tissue>
    </source>
</reference>
<dbReference type="InterPro" id="IPR047021">
    <property type="entry name" value="REXO1/3/4-like"/>
</dbReference>
<evidence type="ECO:0000313" key="11">
    <source>
        <dbReference type="EMBL" id="MBX04927.1"/>
    </source>
</evidence>
<feature type="domain" description="Exonuclease" evidence="10">
    <location>
        <begin position="147"/>
        <end position="305"/>
    </location>
</feature>
<dbReference type="GO" id="GO:0004527">
    <property type="term" value="F:exonuclease activity"/>
    <property type="evidence" value="ECO:0007669"/>
    <property type="project" value="UniProtKB-KW"/>
</dbReference>
<evidence type="ECO:0000256" key="4">
    <source>
        <dbReference type="ARBA" id="ARBA00022801"/>
    </source>
</evidence>
<accession>A0A2P2KGV7</accession>
<evidence type="ECO:0000256" key="6">
    <source>
        <dbReference type="ARBA" id="ARBA00023242"/>
    </source>
</evidence>
<name>A0A2P2KGV7_RHIMU</name>
<dbReference type="InterPro" id="IPR012337">
    <property type="entry name" value="RNaseH-like_sf"/>
</dbReference>
<comment type="function">
    <text evidence="7">3'-5' exonuclease degrading single-stranded small RNAs.</text>
</comment>
<dbReference type="EMBL" id="GGEC01024443">
    <property type="protein sequence ID" value="MBX04927.1"/>
    <property type="molecule type" value="Transcribed_RNA"/>
</dbReference>
<proteinExistence type="inferred from homology"/>
<dbReference type="PANTHER" id="PTHR12801">
    <property type="entry name" value="RNA EXONUCLEASE REXO1 / RECO3 FAMILY MEMBER-RELATED"/>
    <property type="match status" value="1"/>
</dbReference>
<dbReference type="GO" id="GO:0003676">
    <property type="term" value="F:nucleic acid binding"/>
    <property type="evidence" value="ECO:0007669"/>
    <property type="project" value="InterPro"/>
</dbReference>
<keyword evidence="4" id="KW-0378">Hydrolase</keyword>
<dbReference type="SUPFAM" id="SSF53098">
    <property type="entry name" value="Ribonuclease H-like"/>
    <property type="match status" value="1"/>
</dbReference>
<evidence type="ECO:0000256" key="8">
    <source>
        <dbReference type="SAM" id="Coils"/>
    </source>
</evidence>
<dbReference type="Gene3D" id="3.30.420.10">
    <property type="entry name" value="Ribonuclease H-like superfamily/Ribonuclease H"/>
    <property type="match status" value="1"/>
</dbReference>
<comment type="subcellular location">
    <subcellularLocation>
        <location evidence="1">Nucleus</location>
    </subcellularLocation>
</comment>
<keyword evidence="6" id="KW-0539">Nucleus</keyword>
<evidence type="ECO:0000256" key="2">
    <source>
        <dbReference type="ARBA" id="ARBA00006357"/>
    </source>
</evidence>
<evidence type="ECO:0000256" key="1">
    <source>
        <dbReference type="ARBA" id="ARBA00004123"/>
    </source>
</evidence>
<feature type="compositionally biased region" description="Basic and acidic residues" evidence="9">
    <location>
        <begin position="427"/>
        <end position="446"/>
    </location>
</feature>
<dbReference type="Pfam" id="PF00929">
    <property type="entry name" value="RNase_T"/>
    <property type="match status" value="1"/>
</dbReference>
<feature type="coiled-coil region" evidence="8">
    <location>
        <begin position="447"/>
        <end position="481"/>
    </location>
</feature>
<keyword evidence="8" id="KW-0175">Coiled coil</keyword>
<dbReference type="InterPro" id="IPR034922">
    <property type="entry name" value="REX1-like_exo"/>
</dbReference>
<evidence type="ECO:0000259" key="10">
    <source>
        <dbReference type="SMART" id="SM00479"/>
    </source>
</evidence>
<dbReference type="InterPro" id="IPR013520">
    <property type="entry name" value="Ribonucl_H"/>
</dbReference>
<keyword evidence="5 11" id="KW-0269">Exonuclease</keyword>
<feature type="region of interest" description="Disordered" evidence="9">
    <location>
        <begin position="423"/>
        <end position="446"/>
    </location>
</feature>
<evidence type="ECO:0000256" key="5">
    <source>
        <dbReference type="ARBA" id="ARBA00022839"/>
    </source>
</evidence>
<dbReference type="GO" id="GO:0005634">
    <property type="term" value="C:nucleus"/>
    <property type="evidence" value="ECO:0007669"/>
    <property type="project" value="UniProtKB-SubCell"/>
</dbReference>
<dbReference type="InterPro" id="IPR036397">
    <property type="entry name" value="RNaseH_sf"/>
</dbReference>
<evidence type="ECO:0000256" key="9">
    <source>
        <dbReference type="SAM" id="MobiDB-lite"/>
    </source>
</evidence>
<dbReference type="PANTHER" id="PTHR12801:SF115">
    <property type="entry name" value="FI18136P1-RELATED"/>
    <property type="match status" value="1"/>
</dbReference>
<evidence type="ECO:0000256" key="3">
    <source>
        <dbReference type="ARBA" id="ARBA00022722"/>
    </source>
</evidence>
<dbReference type="SMART" id="SM00479">
    <property type="entry name" value="EXOIII"/>
    <property type="match status" value="1"/>
</dbReference>
<evidence type="ECO:0000256" key="7">
    <source>
        <dbReference type="ARBA" id="ARBA00053817"/>
    </source>
</evidence>
<sequence>MDNKLAAAISAAPTKVLVDMVKLAQKEGLQGGNGSWKQFLNVYDRKFGSSLSDPARRPREALVSFLQTFTEKAHVKFFAHILRKHTIWEAMEKVGKESPDKESPEQRLVRLTVEDPYYMLKYSFPSYDKEWLVTKVRKKIKLTCSNSMLAIDCEMVLCEDGTDALVRVCIVDQDLQVKLDELVNPCKPIADYRTEITGVTADDFNKACCSLADIQKNVKKLLSKTTILVGHSLYNDLRALRLDHARVIDTSFVFRTPDGLSPSLNYLCKSLLGYELRKEATAHSCYDDAVAAMKLVLAKMEQGVGNNMPLIQENTKNVPESEMAKLLVHRIPISVPTEELYGILPGNFIFEQKPPKKGQSIQHSAHAIFNSPQEAHQAFENVQGHLEKDKSGLPQKLIRFKLSSGEIVGLYVRKMAEDYSLHQVSPKRKDIQDENSGHSKKQKMDPCDDHLQEIETLKQELGEKDNQCDDCLKEIESLKKELTAKDFQVSTQDKIIAELKKKLTEQKRSKKQGW</sequence>
<organism evidence="11">
    <name type="scientific">Rhizophora mucronata</name>
    <name type="common">Asiatic mangrove</name>
    <dbReference type="NCBI Taxonomy" id="61149"/>
    <lineage>
        <taxon>Eukaryota</taxon>
        <taxon>Viridiplantae</taxon>
        <taxon>Streptophyta</taxon>
        <taxon>Embryophyta</taxon>
        <taxon>Tracheophyta</taxon>
        <taxon>Spermatophyta</taxon>
        <taxon>Magnoliopsida</taxon>
        <taxon>eudicotyledons</taxon>
        <taxon>Gunneridae</taxon>
        <taxon>Pentapetalae</taxon>
        <taxon>rosids</taxon>
        <taxon>fabids</taxon>
        <taxon>Malpighiales</taxon>
        <taxon>Rhizophoraceae</taxon>
        <taxon>Rhizophora</taxon>
    </lineage>
</organism>
<dbReference type="AlphaFoldDB" id="A0A2P2KGV7"/>
<comment type="similarity">
    <text evidence="2">Belongs to the REXO1/REXO3 family.</text>
</comment>